<evidence type="ECO:0000313" key="2">
    <source>
        <dbReference type="Proteomes" id="UP001145481"/>
    </source>
</evidence>
<dbReference type="RefSeq" id="WP_151248626.1">
    <property type="nucleotide sequence ID" value="NZ_JADMLI010000021.1"/>
</dbReference>
<dbReference type="EMBL" id="JANJHC010000020">
    <property type="protein sequence ID" value="MDA5623656.1"/>
    <property type="molecule type" value="Genomic_DNA"/>
</dbReference>
<keyword evidence="1" id="KW-0378">Hydrolase</keyword>
<dbReference type="InterPro" id="IPR036412">
    <property type="entry name" value="HAD-like_sf"/>
</dbReference>
<dbReference type="InterPro" id="IPR023198">
    <property type="entry name" value="PGP-like_dom2"/>
</dbReference>
<comment type="caution">
    <text evidence="1">The sequence shown here is derived from an EMBL/GenBank/DDBJ whole genome shotgun (WGS) entry which is preliminary data.</text>
</comment>
<proteinExistence type="predicted"/>
<gene>
    <name evidence="1" type="ORF">NM948_08915</name>
</gene>
<protein>
    <submittedName>
        <fullName evidence="1">Hydrolase</fullName>
    </submittedName>
</protein>
<sequence>MKISSVIFDMDGVMIDSEPHWAKAQIHALANVDIHITIQTCEQLTRGKRIDEMASI</sequence>
<dbReference type="Gene3D" id="1.10.150.240">
    <property type="entry name" value="Putative phosphatase, domain 2"/>
    <property type="match status" value="1"/>
</dbReference>
<dbReference type="SUPFAM" id="SSF56784">
    <property type="entry name" value="HAD-like"/>
    <property type="match status" value="1"/>
</dbReference>
<dbReference type="InterPro" id="IPR023214">
    <property type="entry name" value="HAD_sf"/>
</dbReference>
<dbReference type="AlphaFoldDB" id="A0A9X3URX6"/>
<dbReference type="Proteomes" id="UP001145481">
    <property type="component" value="Unassembled WGS sequence"/>
</dbReference>
<dbReference type="Gene3D" id="3.40.50.1000">
    <property type="entry name" value="HAD superfamily/HAD-like"/>
    <property type="match status" value="1"/>
</dbReference>
<reference evidence="1" key="1">
    <citation type="submission" date="2022-07" db="EMBL/GenBank/DDBJ databases">
        <title>Genome-based characterization of novel serogroup A variants of Pasteurella multocida.</title>
        <authorList>
            <person name="Prajapati A."/>
            <person name="Yogisharadhya R."/>
            <person name="Mohanty N."/>
            <person name="Chanda M."/>
            <person name="Mendem S.K."/>
            <person name="Siddaramappa S."/>
            <person name="Shivachandra S.B."/>
        </authorList>
    </citation>
    <scope>NUCLEOTIDE SEQUENCE</scope>
    <source>
        <strain evidence="1">NIVEDIPm19</strain>
    </source>
</reference>
<organism evidence="1 2">
    <name type="scientific">Pasteurella multocida</name>
    <dbReference type="NCBI Taxonomy" id="747"/>
    <lineage>
        <taxon>Bacteria</taxon>
        <taxon>Pseudomonadati</taxon>
        <taxon>Pseudomonadota</taxon>
        <taxon>Gammaproteobacteria</taxon>
        <taxon>Pasteurellales</taxon>
        <taxon>Pasteurellaceae</taxon>
        <taxon>Pasteurella</taxon>
    </lineage>
</organism>
<dbReference type="GO" id="GO:0016787">
    <property type="term" value="F:hydrolase activity"/>
    <property type="evidence" value="ECO:0007669"/>
    <property type="project" value="UniProtKB-KW"/>
</dbReference>
<name>A0A9X3URX6_PASMD</name>
<evidence type="ECO:0000313" key="1">
    <source>
        <dbReference type="EMBL" id="MDA5623656.1"/>
    </source>
</evidence>
<accession>A0A9X3URX6</accession>